<sequence length="72" mass="8323">MLLFFTGKQQTLRVKVRSKEDVNDPAVMKSILEQINQKLKDDLGTEKIALKWRKQPDGVVFHKLKEGNNTVQ</sequence>
<protein>
    <submittedName>
        <fullName evidence="1">Uncharacterized protein</fullName>
    </submittedName>
</protein>
<keyword evidence="2" id="KW-1185">Reference proteome</keyword>
<organism evidence="1 2">
    <name type="scientific">Tachysurus vachellii</name>
    <name type="common">Darkbarbel catfish</name>
    <name type="synonym">Pelteobagrus vachellii</name>
    <dbReference type="NCBI Taxonomy" id="175792"/>
    <lineage>
        <taxon>Eukaryota</taxon>
        <taxon>Metazoa</taxon>
        <taxon>Chordata</taxon>
        <taxon>Craniata</taxon>
        <taxon>Vertebrata</taxon>
        <taxon>Euteleostomi</taxon>
        <taxon>Actinopterygii</taxon>
        <taxon>Neopterygii</taxon>
        <taxon>Teleostei</taxon>
        <taxon>Ostariophysi</taxon>
        <taxon>Siluriformes</taxon>
        <taxon>Bagridae</taxon>
        <taxon>Tachysurus</taxon>
    </lineage>
</organism>
<comment type="caution">
    <text evidence="1">The sequence shown here is derived from an EMBL/GenBank/DDBJ whole genome shotgun (WGS) entry which is preliminary data.</text>
</comment>
<name>A0AA88TEN7_TACVA</name>
<accession>A0AA88TEN7</accession>
<evidence type="ECO:0000313" key="2">
    <source>
        <dbReference type="Proteomes" id="UP001187315"/>
    </source>
</evidence>
<dbReference type="Proteomes" id="UP001187315">
    <property type="component" value="Unassembled WGS sequence"/>
</dbReference>
<dbReference type="EMBL" id="JAVHJS010000003">
    <property type="protein sequence ID" value="KAK2863776.1"/>
    <property type="molecule type" value="Genomic_DNA"/>
</dbReference>
<evidence type="ECO:0000313" key="1">
    <source>
        <dbReference type="EMBL" id="KAK2863776.1"/>
    </source>
</evidence>
<gene>
    <name evidence="1" type="ORF">Q7C36_002930</name>
</gene>
<dbReference type="AlphaFoldDB" id="A0AA88TEN7"/>
<proteinExistence type="predicted"/>
<reference evidence="1" key="1">
    <citation type="submission" date="2023-08" db="EMBL/GenBank/DDBJ databases">
        <title>Pelteobagrus vachellii genome.</title>
        <authorList>
            <person name="Liu H."/>
        </authorList>
    </citation>
    <scope>NUCLEOTIDE SEQUENCE</scope>
    <source>
        <strain evidence="1">PRFRI_2022a</strain>
        <tissue evidence="1">Muscle</tissue>
    </source>
</reference>